<name>W0FRC7_9BACT</name>
<evidence type="ECO:0000256" key="4">
    <source>
        <dbReference type="RuleBase" id="RU003792"/>
    </source>
</evidence>
<dbReference type="GO" id="GO:0031119">
    <property type="term" value="P:tRNA pseudouridine synthesis"/>
    <property type="evidence" value="ECO:0007669"/>
    <property type="project" value="TreeGrafter"/>
</dbReference>
<evidence type="ECO:0000256" key="2">
    <source>
        <dbReference type="ARBA" id="ARBA00022694"/>
    </source>
</evidence>
<evidence type="ECO:0000256" key="1">
    <source>
        <dbReference type="ARBA" id="ARBA00009375"/>
    </source>
</evidence>
<comment type="similarity">
    <text evidence="1 4">Belongs to the tRNA pseudouridine synthase TruA family.</text>
</comment>
<dbReference type="SUPFAM" id="SSF55120">
    <property type="entry name" value="Pseudouridine synthase"/>
    <property type="match status" value="1"/>
</dbReference>
<evidence type="ECO:0000259" key="5">
    <source>
        <dbReference type="Pfam" id="PF01416"/>
    </source>
</evidence>
<sequence length="142" mass="15935">MTAKKRNTHTKCGIHPKRIRFIDKYSLHHPYPLDVPFLDAQAKQFTGTHDFSAFCASGSSVEDKVRTVYSFDVERKDKLVEFRIRANGYLYNMVRIAVGTLIDISAGKIPADSIPGIISSLDRERAGQTAKAKGLFLSKVIY</sequence>
<dbReference type="GO" id="GO:0160147">
    <property type="term" value="F:tRNA pseudouridine(38-40) synthase activity"/>
    <property type="evidence" value="ECO:0007669"/>
    <property type="project" value="UniProtKB-EC"/>
</dbReference>
<dbReference type="GO" id="GO:0003723">
    <property type="term" value="F:RNA binding"/>
    <property type="evidence" value="ECO:0007669"/>
    <property type="project" value="InterPro"/>
</dbReference>
<dbReference type="EC" id="5.4.99.12" evidence="4"/>
<accession>W0FRC7</accession>
<dbReference type="Gene3D" id="3.30.70.660">
    <property type="entry name" value="Pseudouridine synthase I, catalytic domain, C-terminal subdomain"/>
    <property type="match status" value="1"/>
</dbReference>
<evidence type="ECO:0000313" key="6">
    <source>
        <dbReference type="EMBL" id="AHF25402.1"/>
    </source>
</evidence>
<organism evidence="6">
    <name type="scientific">uncultured bacterium Contig137</name>
    <dbReference type="NCBI Taxonomy" id="1393421"/>
    <lineage>
        <taxon>Bacteria</taxon>
        <taxon>environmental samples</taxon>
    </lineage>
</organism>
<dbReference type="InterPro" id="IPR020095">
    <property type="entry name" value="PsdUridine_synth_TruA_C"/>
</dbReference>
<dbReference type="Pfam" id="PF01416">
    <property type="entry name" value="PseudoU_synth_1"/>
    <property type="match status" value="1"/>
</dbReference>
<dbReference type="PANTHER" id="PTHR11142">
    <property type="entry name" value="PSEUDOURIDYLATE SYNTHASE"/>
    <property type="match status" value="1"/>
</dbReference>
<dbReference type="InterPro" id="IPR020103">
    <property type="entry name" value="PsdUridine_synth_cat_dom_sf"/>
</dbReference>
<dbReference type="PANTHER" id="PTHR11142:SF0">
    <property type="entry name" value="TRNA PSEUDOURIDINE SYNTHASE-LIKE 1"/>
    <property type="match status" value="1"/>
</dbReference>
<feature type="domain" description="Pseudouridine synthase I TruA alpha/beta" evidence="5">
    <location>
        <begin position="42"/>
        <end position="142"/>
    </location>
</feature>
<comment type="catalytic activity">
    <reaction evidence="4">
        <text>uridine(38/39/40) in tRNA = pseudouridine(38/39/40) in tRNA</text>
        <dbReference type="Rhea" id="RHEA:22376"/>
        <dbReference type="Rhea" id="RHEA-COMP:10085"/>
        <dbReference type="Rhea" id="RHEA-COMP:10087"/>
        <dbReference type="ChEBI" id="CHEBI:65314"/>
        <dbReference type="ChEBI" id="CHEBI:65315"/>
        <dbReference type="EC" id="5.4.99.12"/>
    </reaction>
</comment>
<protein>
    <recommendedName>
        <fullName evidence="4">tRNA pseudouridine synthase</fullName>
        <ecNumber evidence="4">5.4.99.12</ecNumber>
    </recommendedName>
</protein>
<dbReference type="InterPro" id="IPR001406">
    <property type="entry name" value="PsdUridine_synth_TruA"/>
</dbReference>
<dbReference type="AlphaFoldDB" id="W0FRC7"/>
<dbReference type="EMBL" id="KC246834">
    <property type="protein sequence ID" value="AHF25402.1"/>
    <property type="molecule type" value="Genomic_DNA"/>
</dbReference>
<reference evidence="6" key="1">
    <citation type="journal article" date="2013" name="PLoS ONE">
        <title>Metagenomic insights into the carbohydrate-active enzymes carried by the microorganisms adhering to solid digesta in the rumen of cows.</title>
        <authorList>
            <person name="Wang L."/>
            <person name="Hatem A."/>
            <person name="Catalyurek U.V."/>
            <person name="Morrison M."/>
            <person name="Yu Z."/>
        </authorList>
    </citation>
    <scope>NUCLEOTIDE SEQUENCE</scope>
</reference>
<keyword evidence="3 4" id="KW-0413">Isomerase</keyword>
<keyword evidence="2 4" id="KW-0819">tRNA processing</keyword>
<proteinExistence type="inferred from homology"/>
<dbReference type="InterPro" id="IPR020097">
    <property type="entry name" value="PsdUridine_synth_TruA_a/b_dom"/>
</dbReference>
<evidence type="ECO:0000256" key="3">
    <source>
        <dbReference type="ARBA" id="ARBA00023235"/>
    </source>
</evidence>